<keyword evidence="3" id="KW-0472">Membrane</keyword>
<dbReference type="InterPro" id="IPR020846">
    <property type="entry name" value="MFS_dom"/>
</dbReference>
<organism evidence="5 6">
    <name type="scientific">Rotaria sordida</name>
    <dbReference type="NCBI Taxonomy" id="392033"/>
    <lineage>
        <taxon>Eukaryota</taxon>
        <taxon>Metazoa</taxon>
        <taxon>Spiralia</taxon>
        <taxon>Gnathifera</taxon>
        <taxon>Rotifera</taxon>
        <taxon>Eurotatoria</taxon>
        <taxon>Bdelloidea</taxon>
        <taxon>Philodinida</taxon>
        <taxon>Philodinidae</taxon>
        <taxon>Rotaria</taxon>
    </lineage>
</organism>
<evidence type="ECO:0000256" key="2">
    <source>
        <dbReference type="SAM" id="MobiDB-lite"/>
    </source>
</evidence>
<feature type="region of interest" description="Disordered" evidence="2">
    <location>
        <begin position="460"/>
        <end position="482"/>
    </location>
</feature>
<name>A0A815B781_9BILA</name>
<keyword evidence="3" id="KW-1133">Transmembrane helix</keyword>
<evidence type="ECO:0000313" key="6">
    <source>
        <dbReference type="Proteomes" id="UP000663864"/>
    </source>
</evidence>
<dbReference type="Proteomes" id="UP000663864">
    <property type="component" value="Unassembled WGS sequence"/>
</dbReference>
<feature type="domain" description="Major facilitator superfamily (MFS) profile" evidence="4">
    <location>
        <begin position="265"/>
        <end position="482"/>
    </location>
</feature>
<evidence type="ECO:0000259" key="4">
    <source>
        <dbReference type="PROSITE" id="PS50850"/>
    </source>
</evidence>
<feature type="transmembrane region" description="Helical" evidence="3">
    <location>
        <begin position="51"/>
        <end position="71"/>
    </location>
</feature>
<accession>A0A815B781</accession>
<feature type="transmembrane region" description="Helical" evidence="3">
    <location>
        <begin position="185"/>
        <end position="203"/>
    </location>
</feature>
<reference evidence="5" key="1">
    <citation type="submission" date="2021-02" db="EMBL/GenBank/DDBJ databases">
        <authorList>
            <person name="Nowell W R."/>
        </authorList>
    </citation>
    <scope>NUCLEOTIDE SEQUENCE</scope>
</reference>
<dbReference type="AlphaFoldDB" id="A0A815B781"/>
<dbReference type="InterPro" id="IPR050327">
    <property type="entry name" value="Proton-linked_MCT"/>
</dbReference>
<dbReference type="PROSITE" id="PS50850">
    <property type="entry name" value="MFS"/>
    <property type="match status" value="1"/>
</dbReference>
<feature type="transmembrane region" description="Helical" evidence="3">
    <location>
        <begin position="331"/>
        <end position="359"/>
    </location>
</feature>
<feature type="transmembrane region" description="Helical" evidence="3">
    <location>
        <begin position="365"/>
        <end position="386"/>
    </location>
</feature>
<feature type="transmembrane region" description="Helical" evidence="3">
    <location>
        <begin position="393"/>
        <end position="414"/>
    </location>
</feature>
<dbReference type="GO" id="GO:0016020">
    <property type="term" value="C:membrane"/>
    <property type="evidence" value="ECO:0007669"/>
    <property type="project" value="UniProtKB-SubCell"/>
</dbReference>
<dbReference type="EMBL" id="CAJNOT010001937">
    <property type="protein sequence ID" value="CAF1266284.1"/>
    <property type="molecule type" value="Genomic_DNA"/>
</dbReference>
<comment type="caution">
    <text evidence="5">The sequence shown here is derived from an EMBL/GenBank/DDBJ whole genome shotgun (WGS) entry which is preliminary data.</text>
</comment>
<dbReference type="CDD" id="cd17352">
    <property type="entry name" value="MFS_MCT_SLC16"/>
    <property type="match status" value="1"/>
</dbReference>
<evidence type="ECO:0000256" key="3">
    <source>
        <dbReference type="SAM" id="Phobius"/>
    </source>
</evidence>
<feature type="transmembrane region" description="Helical" evidence="3">
    <location>
        <begin position="426"/>
        <end position="449"/>
    </location>
</feature>
<feature type="transmembrane region" description="Helical" evidence="3">
    <location>
        <begin position="122"/>
        <end position="144"/>
    </location>
</feature>
<evidence type="ECO:0000313" key="5">
    <source>
        <dbReference type="EMBL" id="CAF1266284.1"/>
    </source>
</evidence>
<dbReference type="GO" id="GO:0008028">
    <property type="term" value="F:monocarboxylic acid transmembrane transporter activity"/>
    <property type="evidence" value="ECO:0007669"/>
    <property type="project" value="TreeGrafter"/>
</dbReference>
<dbReference type="InterPro" id="IPR036259">
    <property type="entry name" value="MFS_trans_sf"/>
</dbReference>
<dbReference type="SUPFAM" id="SSF103473">
    <property type="entry name" value="MFS general substrate transporter"/>
    <property type="match status" value="1"/>
</dbReference>
<comment type="subcellular location">
    <subcellularLocation>
        <location evidence="1">Membrane</location>
        <topology evidence="1">Multi-pass membrane protein</topology>
    </subcellularLocation>
</comment>
<keyword evidence="3" id="KW-0812">Transmembrane</keyword>
<feature type="transmembrane region" description="Helical" evidence="3">
    <location>
        <begin position="265"/>
        <end position="283"/>
    </location>
</feature>
<dbReference type="Gene3D" id="1.20.1250.20">
    <property type="entry name" value="MFS general substrate transporter like domains"/>
    <property type="match status" value="1"/>
</dbReference>
<gene>
    <name evidence="5" type="ORF">ZHD862_LOCUS26171</name>
</gene>
<evidence type="ECO:0000256" key="1">
    <source>
        <dbReference type="ARBA" id="ARBA00004141"/>
    </source>
</evidence>
<dbReference type="Pfam" id="PF07690">
    <property type="entry name" value="MFS_1"/>
    <property type="match status" value="1"/>
</dbReference>
<feature type="transmembrane region" description="Helical" evidence="3">
    <location>
        <begin position="151"/>
        <end position="170"/>
    </location>
</feature>
<sequence length="482" mass="53320">MKGRAHIFRSFKAIHLCLIQKIIIQISKITMEKNDKEKTSSKEAIVPDGGWGWMVVLASFLIHFIMDGIIYSMGQTFSEPMRTKLALDRASISTIFSILPAVTLGAGPIATVLTNMYGCRRVAIAGLGFSLMYLPAIVSVGFYFEKKRTFAMGMAVCGSGVGTTLLSYIMNEIVNVKKWIRYENALLVECCIIIIGLLCGYLMRPLPQEPSEQRRLERKIRKEGQQKSMSETDAKEVDIIEKSSNKSLLRQIIEQIDLSLLKNPAFTLFVISNFFTSLGFNAIYNFADDLANDAKVTIHHRSYIVMSIGFSNIFGRITIGFFGDQKCVNRLVFFIVALIISGVATMVAPLCGASVFLHIGYASAFGFFSGGYVTLTSIVLIDLVGINKLSDAFGVFLLFVGIGTAIGTPIVGGMRDAFAKFDRPFLWPYFIFGTCTVISGIVLFAIPVLQRKKLNDNQIEMDGNTTTTKGDLSNEEQQEQNV</sequence>
<dbReference type="InterPro" id="IPR011701">
    <property type="entry name" value="MFS"/>
</dbReference>
<proteinExistence type="predicted"/>
<dbReference type="PANTHER" id="PTHR11360:SF284">
    <property type="entry name" value="EG:103B4.3 PROTEIN-RELATED"/>
    <property type="match status" value="1"/>
</dbReference>
<dbReference type="PANTHER" id="PTHR11360">
    <property type="entry name" value="MONOCARBOXYLATE TRANSPORTER"/>
    <property type="match status" value="1"/>
</dbReference>
<feature type="compositionally biased region" description="Acidic residues" evidence="2">
    <location>
        <begin position="473"/>
        <end position="482"/>
    </location>
</feature>
<protein>
    <recommendedName>
        <fullName evidence="4">Major facilitator superfamily (MFS) profile domain-containing protein</fullName>
    </recommendedName>
</protein>
<feature type="transmembrane region" description="Helical" evidence="3">
    <location>
        <begin position="92"/>
        <end position="110"/>
    </location>
</feature>